<name>A0ABP0LFR8_9DINO</name>
<dbReference type="CDD" id="cd00009">
    <property type="entry name" value="AAA"/>
    <property type="match status" value="1"/>
</dbReference>
<dbReference type="Gene3D" id="1.10.10.60">
    <property type="entry name" value="Homeodomain-like"/>
    <property type="match status" value="1"/>
</dbReference>
<dbReference type="InterPro" id="IPR025662">
    <property type="entry name" value="Sigma_54_int_dom_ATP-bd_1"/>
</dbReference>
<dbReference type="Pfam" id="PF25601">
    <property type="entry name" value="AAA_lid_14"/>
    <property type="match status" value="1"/>
</dbReference>
<dbReference type="GO" id="GO:0003677">
    <property type="term" value="F:DNA binding"/>
    <property type="evidence" value="ECO:0007669"/>
    <property type="project" value="UniProtKB-KW"/>
</dbReference>
<evidence type="ECO:0000313" key="7">
    <source>
        <dbReference type="EMBL" id="CAK9037429.1"/>
    </source>
</evidence>
<dbReference type="SUPFAM" id="SSF52540">
    <property type="entry name" value="P-loop containing nucleoside triphosphate hydrolases"/>
    <property type="match status" value="1"/>
</dbReference>
<dbReference type="Proteomes" id="UP001642464">
    <property type="component" value="Unassembled WGS sequence"/>
</dbReference>
<proteinExistence type="predicted"/>
<dbReference type="InterPro" id="IPR003018">
    <property type="entry name" value="GAF"/>
</dbReference>
<keyword evidence="3" id="KW-0805">Transcription regulation</keyword>
<protein>
    <submittedName>
        <fullName evidence="7">DNA-binding transcriptional activator HyfR (Hydrogenase-4 transcriptional activator)</fullName>
    </submittedName>
</protein>
<dbReference type="PROSITE" id="PS50045">
    <property type="entry name" value="SIGMA54_INTERACT_4"/>
    <property type="match status" value="1"/>
</dbReference>
<keyword evidence="1" id="KW-0547">Nucleotide-binding</keyword>
<dbReference type="InterPro" id="IPR058031">
    <property type="entry name" value="AAA_lid_NorR"/>
</dbReference>
<dbReference type="InterPro" id="IPR025944">
    <property type="entry name" value="Sigma_54_int_dom_CS"/>
</dbReference>
<dbReference type="EMBL" id="CAXAMM010015891">
    <property type="protein sequence ID" value="CAK9037429.1"/>
    <property type="molecule type" value="Genomic_DNA"/>
</dbReference>
<dbReference type="InterPro" id="IPR002078">
    <property type="entry name" value="Sigma_54_int"/>
</dbReference>
<evidence type="ECO:0000256" key="1">
    <source>
        <dbReference type="ARBA" id="ARBA00022741"/>
    </source>
</evidence>
<keyword evidence="8" id="KW-1185">Reference proteome</keyword>
<dbReference type="SUPFAM" id="SSF55781">
    <property type="entry name" value="GAF domain-like"/>
    <property type="match status" value="1"/>
</dbReference>
<dbReference type="PROSITE" id="PS00676">
    <property type="entry name" value="SIGMA54_INTERACT_2"/>
    <property type="match status" value="1"/>
</dbReference>
<comment type="caution">
    <text evidence="7">The sequence shown here is derived from an EMBL/GenBank/DDBJ whole genome shotgun (WGS) entry which is preliminary data.</text>
</comment>
<dbReference type="InterPro" id="IPR027417">
    <property type="entry name" value="P-loop_NTPase"/>
</dbReference>
<evidence type="ECO:0000259" key="6">
    <source>
        <dbReference type="PROSITE" id="PS50045"/>
    </source>
</evidence>
<keyword evidence="5" id="KW-0804">Transcription</keyword>
<dbReference type="InterPro" id="IPR003593">
    <property type="entry name" value="AAA+_ATPase"/>
</dbReference>
<dbReference type="SMART" id="SM00065">
    <property type="entry name" value="GAF"/>
    <property type="match status" value="1"/>
</dbReference>
<dbReference type="PROSITE" id="PS00688">
    <property type="entry name" value="SIGMA54_INTERACT_3"/>
    <property type="match status" value="1"/>
</dbReference>
<dbReference type="Gene3D" id="3.40.50.300">
    <property type="entry name" value="P-loop containing nucleotide triphosphate hydrolases"/>
    <property type="match status" value="1"/>
</dbReference>
<evidence type="ECO:0000256" key="5">
    <source>
        <dbReference type="ARBA" id="ARBA00023163"/>
    </source>
</evidence>
<gene>
    <name evidence="7" type="ORF">SCF082_LOCUS22141</name>
</gene>
<keyword evidence="2" id="KW-0067">ATP-binding</keyword>
<evidence type="ECO:0000256" key="2">
    <source>
        <dbReference type="ARBA" id="ARBA00022840"/>
    </source>
</evidence>
<dbReference type="PANTHER" id="PTHR32071">
    <property type="entry name" value="TRANSCRIPTIONAL REGULATORY PROTEIN"/>
    <property type="match status" value="1"/>
</dbReference>
<dbReference type="Gene3D" id="3.30.450.40">
    <property type="match status" value="1"/>
</dbReference>
<accession>A0ABP0LFR8</accession>
<feature type="domain" description="Sigma-54 factor interaction" evidence="6">
    <location>
        <begin position="216"/>
        <end position="445"/>
    </location>
</feature>
<dbReference type="Pfam" id="PF00158">
    <property type="entry name" value="Sigma54_activat"/>
    <property type="match status" value="1"/>
</dbReference>
<evidence type="ECO:0000313" key="8">
    <source>
        <dbReference type="Proteomes" id="UP001642464"/>
    </source>
</evidence>
<dbReference type="PANTHER" id="PTHR32071:SF57">
    <property type="entry name" value="C4-DICARBOXYLATE TRANSPORT TRANSCRIPTIONAL REGULATORY PROTEIN DCTD"/>
    <property type="match status" value="1"/>
</dbReference>
<organism evidence="7 8">
    <name type="scientific">Durusdinium trenchii</name>
    <dbReference type="NCBI Taxonomy" id="1381693"/>
    <lineage>
        <taxon>Eukaryota</taxon>
        <taxon>Sar</taxon>
        <taxon>Alveolata</taxon>
        <taxon>Dinophyceae</taxon>
        <taxon>Suessiales</taxon>
        <taxon>Symbiodiniaceae</taxon>
        <taxon>Durusdinium</taxon>
    </lineage>
</organism>
<dbReference type="SUPFAM" id="SSF46689">
    <property type="entry name" value="Homeodomain-like"/>
    <property type="match status" value="1"/>
</dbReference>
<dbReference type="Pfam" id="PF01590">
    <property type="entry name" value="GAF"/>
    <property type="match status" value="1"/>
</dbReference>
<dbReference type="SMART" id="SM00382">
    <property type="entry name" value="AAA"/>
    <property type="match status" value="1"/>
</dbReference>
<keyword evidence="4 7" id="KW-0238">DNA-binding</keyword>
<sequence>MTPLFANPKRLLLDLAQERDPTSLLNLLVTRIGSSQAVALARLWLIKPGEGCETCPMQSECPDRTECLHLAASSGRSICDPPEDLSRLDGHFRRFPIGVRKVGRIAKTGEALEVPDLSEAPEWIADHQWVEREGVTGFAGQPLIHHGVVLGVLGVFSRVKIGAACLDWLRMIADHAAVAIAHSQAWEEVERLRTRLEDENEYLQAEVASEQGFGEMLGASPALRNVTQQIELVAPTDSTVLVLGESGAGKELVARELHRCSARAARPLIKVNCAAIPRELFESEFFGHVKGAFTGALRDRVGRFELADGGTLFLDEVGEVPLDLQSKLLRVLQEGEIERIGEEKTRRVDVRVIAATNRDLREEARHRRFREDLYYRLSVFPIELPPLRERTEDIGLLADHFLQQAARRFGVAPPRLTKAVVRHLEQYTWPGNVRELQHVVERAVILSRGGPLKVNLDEVQSDAKPAIAAPHAELMTDAQVREFEKANLYRALEATEGKVYGPDGAAELLGVKPTTLNSRLKAMGIRRKGFS</sequence>
<reference evidence="7 8" key="1">
    <citation type="submission" date="2024-02" db="EMBL/GenBank/DDBJ databases">
        <authorList>
            <person name="Chen Y."/>
            <person name="Shah S."/>
            <person name="Dougan E. K."/>
            <person name="Thang M."/>
            <person name="Chan C."/>
        </authorList>
    </citation>
    <scope>NUCLEOTIDE SEQUENCE [LARGE SCALE GENOMIC DNA]</scope>
</reference>
<evidence type="ECO:0000256" key="3">
    <source>
        <dbReference type="ARBA" id="ARBA00023015"/>
    </source>
</evidence>
<dbReference type="InterPro" id="IPR025943">
    <property type="entry name" value="Sigma_54_int_dom_ATP-bd_2"/>
</dbReference>
<dbReference type="Gene3D" id="1.10.8.60">
    <property type="match status" value="1"/>
</dbReference>
<dbReference type="InterPro" id="IPR029016">
    <property type="entry name" value="GAF-like_dom_sf"/>
</dbReference>
<dbReference type="InterPro" id="IPR009057">
    <property type="entry name" value="Homeodomain-like_sf"/>
</dbReference>
<dbReference type="PROSITE" id="PS00675">
    <property type="entry name" value="SIGMA54_INTERACT_1"/>
    <property type="match status" value="1"/>
</dbReference>
<evidence type="ECO:0000256" key="4">
    <source>
        <dbReference type="ARBA" id="ARBA00023125"/>
    </source>
</evidence>